<dbReference type="AlphaFoldDB" id="A0A518HTH8"/>
<dbReference type="CDD" id="cd00077">
    <property type="entry name" value="HDc"/>
    <property type="match status" value="1"/>
</dbReference>
<sequence length="792" mass="87793">MNGQTKTRTRQERIESLGIPKPKMVQWWIDSDKADWAVRILIGLSAAIALLVVCRTWEPRFAYRTGMIPVRDIIARVNFEVENQIETEALRLQKVREVPVYYRNWKAPLEQLRARLKNRLFVILDAQSLKEMNEEERKAFEEFVAVAAVTPESATADQPSADQQFSALKAVFASDPELEKLDTAIKNLQKDEFDNGLLQSIKHQPEQGSQRFIRVYSTEPSDAVEVTVDDVQIALMKPKIESMLAEEFRSLFGGQVETDQHRLVAQMVSRWIDKRLPEYETLSYDDEASGKARAEIAASVPPVMKKFYAGQSELADAGEPLDGHELRLLHMEHLQWTNYRGAIDRIARVAAYGGMIAALYLLCGSYILFVDDRTLVFDRVKLSKLLFLFVCTIGISYWVASDKYRSELAPLVIASIITAIVYGRDLSLLLMSAAIISVTLFLNEGLSHLVMLAAAVTTSTLLTGRIRTQSHLLFVGGVAAAVTFLTVVGVGIVTGDTTTIPTGVERLAPTTVSFLEVLNGLAQEGLRAGAFIVISAAALTPILPLIEKAFGVQTDLSLLSLSDASHPLLRRLAQRAPGTYNHSINVASIAEAAADAIGANGLLVRVGAYFHDIGKMFKPEYFIENQSGVNQHDSLQPAMSTLVIIAHVKDGADLARNHHLPQPLIDLIMQHHGTTLVEYFFNEAAKRSEDNPNEKQVSDKDFRYPGPKPQTLEAAVMMLADTVESASRTLVDPTPARIQNLVDQIAQKKMADGQFDECGLTFQQLNLVRKSLVKSLTAIYHARVKYPSQQPA</sequence>
<feature type="transmembrane region" description="Helical" evidence="1">
    <location>
        <begin position="382"/>
        <end position="400"/>
    </location>
</feature>
<dbReference type="Pfam" id="PF01966">
    <property type="entry name" value="HD"/>
    <property type="match status" value="1"/>
</dbReference>
<dbReference type="SUPFAM" id="SSF109604">
    <property type="entry name" value="HD-domain/PDEase-like"/>
    <property type="match status" value="1"/>
</dbReference>
<protein>
    <submittedName>
        <fullName evidence="3">Phosphodiesterase</fullName>
    </submittedName>
</protein>
<feature type="domain" description="HD/PDEase" evidence="2">
    <location>
        <begin position="575"/>
        <end position="735"/>
    </location>
</feature>
<dbReference type="InterPro" id="IPR052722">
    <property type="entry name" value="PgpH_phosphodiesterase"/>
</dbReference>
<dbReference type="Pfam" id="PF07698">
    <property type="entry name" value="7TM-7TMR_HD"/>
    <property type="match status" value="1"/>
</dbReference>
<dbReference type="KEGG" id="snep:Enr13x_40200"/>
<dbReference type="InterPro" id="IPR011624">
    <property type="entry name" value="Metal-dep_PHydrolase_7TM_extra"/>
</dbReference>
<organism evidence="3 4">
    <name type="scientific">Stieleria neptunia</name>
    <dbReference type="NCBI Taxonomy" id="2527979"/>
    <lineage>
        <taxon>Bacteria</taxon>
        <taxon>Pseudomonadati</taxon>
        <taxon>Planctomycetota</taxon>
        <taxon>Planctomycetia</taxon>
        <taxon>Pirellulales</taxon>
        <taxon>Pirellulaceae</taxon>
        <taxon>Stieleria</taxon>
    </lineage>
</organism>
<dbReference type="EMBL" id="CP037423">
    <property type="protein sequence ID" value="QDV44158.1"/>
    <property type="molecule type" value="Genomic_DNA"/>
</dbReference>
<evidence type="ECO:0000313" key="3">
    <source>
        <dbReference type="EMBL" id="QDV44158.1"/>
    </source>
</evidence>
<dbReference type="Gene3D" id="1.10.3210.10">
    <property type="entry name" value="Hypothetical protein af1432"/>
    <property type="match status" value="1"/>
</dbReference>
<proteinExistence type="predicted"/>
<keyword evidence="1" id="KW-0812">Transmembrane</keyword>
<evidence type="ECO:0000259" key="2">
    <source>
        <dbReference type="SMART" id="SM00471"/>
    </source>
</evidence>
<gene>
    <name evidence="3" type="ORF">Enr13x_40200</name>
</gene>
<dbReference type="OrthoDB" id="9806952at2"/>
<evidence type="ECO:0000256" key="1">
    <source>
        <dbReference type="SAM" id="Phobius"/>
    </source>
</evidence>
<keyword evidence="4" id="KW-1185">Reference proteome</keyword>
<dbReference type="Proteomes" id="UP000319004">
    <property type="component" value="Chromosome"/>
</dbReference>
<dbReference type="InterPro" id="IPR006674">
    <property type="entry name" value="HD_domain"/>
</dbReference>
<feature type="transmembrane region" description="Helical" evidence="1">
    <location>
        <begin position="36"/>
        <end position="54"/>
    </location>
</feature>
<dbReference type="InterPro" id="IPR003607">
    <property type="entry name" value="HD/PDEase_dom"/>
</dbReference>
<dbReference type="NCBIfam" id="TIGR00277">
    <property type="entry name" value="HDIG"/>
    <property type="match status" value="1"/>
</dbReference>
<feature type="transmembrane region" description="Helical" evidence="1">
    <location>
        <begin position="349"/>
        <end position="370"/>
    </location>
</feature>
<dbReference type="SMART" id="SM00471">
    <property type="entry name" value="HDc"/>
    <property type="match status" value="1"/>
</dbReference>
<dbReference type="Pfam" id="PF07697">
    <property type="entry name" value="7TMR-HDED"/>
    <property type="match status" value="1"/>
</dbReference>
<feature type="transmembrane region" description="Helical" evidence="1">
    <location>
        <begin position="471"/>
        <end position="493"/>
    </location>
</feature>
<accession>A0A518HTH8</accession>
<keyword evidence="1" id="KW-0472">Membrane</keyword>
<dbReference type="RefSeq" id="WP_145388544.1">
    <property type="nucleotide sequence ID" value="NZ_CP037423.1"/>
</dbReference>
<evidence type="ECO:0000313" key="4">
    <source>
        <dbReference type="Proteomes" id="UP000319004"/>
    </source>
</evidence>
<dbReference type="InterPro" id="IPR011621">
    <property type="entry name" value="Metal-dep_PHydrolase_7TM_intra"/>
</dbReference>
<dbReference type="PANTHER" id="PTHR36442">
    <property type="entry name" value="CYCLIC-DI-AMP PHOSPHODIESTERASE PGPH"/>
    <property type="match status" value="1"/>
</dbReference>
<name>A0A518HTH8_9BACT</name>
<keyword evidence="1" id="KW-1133">Transmembrane helix</keyword>
<dbReference type="PANTHER" id="PTHR36442:SF1">
    <property type="entry name" value="CYCLIC-DI-AMP PHOSPHODIESTERASE PGPH"/>
    <property type="match status" value="1"/>
</dbReference>
<feature type="transmembrane region" description="Helical" evidence="1">
    <location>
        <begin position="412"/>
        <end position="440"/>
    </location>
</feature>
<dbReference type="InterPro" id="IPR006675">
    <property type="entry name" value="HDIG_dom"/>
</dbReference>
<reference evidence="3 4" key="1">
    <citation type="submission" date="2019-03" db="EMBL/GenBank/DDBJ databases">
        <title>Deep-cultivation of Planctomycetes and their phenomic and genomic characterization uncovers novel biology.</title>
        <authorList>
            <person name="Wiegand S."/>
            <person name="Jogler M."/>
            <person name="Boedeker C."/>
            <person name="Pinto D."/>
            <person name="Vollmers J."/>
            <person name="Rivas-Marin E."/>
            <person name="Kohn T."/>
            <person name="Peeters S.H."/>
            <person name="Heuer A."/>
            <person name="Rast P."/>
            <person name="Oberbeckmann S."/>
            <person name="Bunk B."/>
            <person name="Jeske O."/>
            <person name="Meyerdierks A."/>
            <person name="Storesund J.E."/>
            <person name="Kallscheuer N."/>
            <person name="Luecker S."/>
            <person name="Lage O.M."/>
            <person name="Pohl T."/>
            <person name="Merkel B.J."/>
            <person name="Hornburger P."/>
            <person name="Mueller R.-W."/>
            <person name="Bruemmer F."/>
            <person name="Labrenz M."/>
            <person name="Spormann A.M."/>
            <person name="Op den Camp H."/>
            <person name="Overmann J."/>
            <person name="Amann R."/>
            <person name="Jetten M.S.M."/>
            <person name="Mascher T."/>
            <person name="Medema M.H."/>
            <person name="Devos D.P."/>
            <person name="Kaster A.-K."/>
            <person name="Ovreas L."/>
            <person name="Rohde M."/>
            <person name="Galperin M.Y."/>
            <person name="Jogler C."/>
        </authorList>
    </citation>
    <scope>NUCLEOTIDE SEQUENCE [LARGE SCALE GENOMIC DNA]</scope>
    <source>
        <strain evidence="3 4">Enr13</strain>
    </source>
</reference>